<organism evidence="2 3">
    <name type="scientific">Photobacterium galatheae</name>
    <dbReference type="NCBI Taxonomy" id="1654360"/>
    <lineage>
        <taxon>Bacteria</taxon>
        <taxon>Pseudomonadati</taxon>
        <taxon>Pseudomonadota</taxon>
        <taxon>Gammaproteobacteria</taxon>
        <taxon>Vibrionales</taxon>
        <taxon>Vibrionaceae</taxon>
        <taxon>Photobacterium</taxon>
    </lineage>
</organism>
<reference evidence="2 3" key="1">
    <citation type="submission" date="2014-04" db="EMBL/GenBank/DDBJ databases">
        <title>Draft genome sequence of Photobacterium halotolerans S2753: a solonamide, ngercheumicin and holomycin producer.</title>
        <authorList>
            <person name="Machado H.R."/>
            <person name="Gram L."/>
        </authorList>
    </citation>
    <scope>NUCLEOTIDE SEQUENCE [LARGE SCALE GENOMIC DNA]</scope>
    <source>
        <strain evidence="2 3">S2753</strain>
    </source>
</reference>
<evidence type="ECO:0000313" key="3">
    <source>
        <dbReference type="Proteomes" id="UP000027192"/>
    </source>
</evidence>
<dbReference type="Gene3D" id="2.60.120.650">
    <property type="entry name" value="Cupin"/>
    <property type="match status" value="1"/>
</dbReference>
<proteinExistence type="predicted"/>
<name>A0A066RPU4_9GAMM</name>
<dbReference type="InterPro" id="IPR003347">
    <property type="entry name" value="JmjC_dom"/>
</dbReference>
<dbReference type="STRING" id="1654360.EA58_13325"/>
<dbReference type="PANTHER" id="PTHR12480:SF6">
    <property type="entry name" value="2-OXOGLUTARATE AND IRON-DEPENDENT OXYGENASE JMJD4"/>
    <property type="match status" value="1"/>
</dbReference>
<protein>
    <recommendedName>
        <fullName evidence="1">JmjC domain-containing protein</fullName>
    </recommendedName>
</protein>
<dbReference type="InterPro" id="IPR041667">
    <property type="entry name" value="Cupin_8"/>
</dbReference>
<dbReference type="InterPro" id="IPR050910">
    <property type="entry name" value="JMJD6_ArgDemeth/LysHydrox"/>
</dbReference>
<dbReference type="OrthoDB" id="479699at2"/>
<accession>A0A066RPU4</accession>
<dbReference type="Pfam" id="PF13621">
    <property type="entry name" value="Cupin_8"/>
    <property type="match status" value="1"/>
</dbReference>
<feature type="domain" description="JmjC" evidence="1">
    <location>
        <begin position="73"/>
        <end position="221"/>
    </location>
</feature>
<dbReference type="GO" id="GO:0005737">
    <property type="term" value="C:cytoplasm"/>
    <property type="evidence" value="ECO:0007669"/>
    <property type="project" value="TreeGrafter"/>
</dbReference>
<keyword evidence="3" id="KW-1185">Reference proteome</keyword>
<dbReference type="GO" id="GO:0045905">
    <property type="term" value="P:positive regulation of translational termination"/>
    <property type="evidence" value="ECO:0007669"/>
    <property type="project" value="TreeGrafter"/>
</dbReference>
<evidence type="ECO:0000313" key="2">
    <source>
        <dbReference type="EMBL" id="KDM91126.1"/>
    </source>
</evidence>
<dbReference type="Proteomes" id="UP000027192">
    <property type="component" value="Unassembled WGS sequence"/>
</dbReference>
<dbReference type="GO" id="GO:0016706">
    <property type="term" value="F:2-oxoglutarate-dependent dioxygenase activity"/>
    <property type="evidence" value="ECO:0007669"/>
    <property type="project" value="TreeGrafter"/>
</dbReference>
<dbReference type="EMBL" id="JMIB01000026">
    <property type="protein sequence ID" value="KDM91126.1"/>
    <property type="molecule type" value="Genomic_DNA"/>
</dbReference>
<sequence length="230" mass="26828">MQMNMNKPLLFKGYSNGWPALHHWSWEYFADLKETMIDLYDHHGDFVCKNLLSEFVRQIDSTKLYASGWRFYLEHPEMKSHFSEPEFSRHDCLKKIPATCFLELLWIFIGGRGTGTSLHQDVLGSHAWLSIIDGKKLMALHPPEDFSTCMEEKIIESECVLESGFGKGHWQFFELNPGDLIFIPSLWWHAARNECKTIALTRNFVSEDIKQKATEHLYGNKLNHLVSYLE</sequence>
<dbReference type="AlphaFoldDB" id="A0A066RPU4"/>
<dbReference type="GO" id="GO:0043565">
    <property type="term" value="F:sequence-specific DNA binding"/>
    <property type="evidence" value="ECO:0007669"/>
    <property type="project" value="TreeGrafter"/>
</dbReference>
<dbReference type="SMART" id="SM00558">
    <property type="entry name" value="JmjC"/>
    <property type="match status" value="1"/>
</dbReference>
<dbReference type="PANTHER" id="PTHR12480">
    <property type="entry name" value="ARGININE DEMETHYLASE AND LYSYL-HYDROXYLASE JMJD"/>
    <property type="match status" value="1"/>
</dbReference>
<comment type="caution">
    <text evidence="2">The sequence shown here is derived from an EMBL/GenBank/DDBJ whole genome shotgun (WGS) entry which is preliminary data.</text>
</comment>
<evidence type="ECO:0000259" key="1">
    <source>
        <dbReference type="PROSITE" id="PS51184"/>
    </source>
</evidence>
<gene>
    <name evidence="2" type="ORF">EA58_13325</name>
</gene>
<dbReference type="SUPFAM" id="SSF51197">
    <property type="entry name" value="Clavaminate synthase-like"/>
    <property type="match status" value="1"/>
</dbReference>
<dbReference type="PROSITE" id="PS51184">
    <property type="entry name" value="JMJC"/>
    <property type="match status" value="1"/>
</dbReference>